<dbReference type="InterPro" id="IPR017462">
    <property type="entry name" value="Sulphur_relay_TusC/DsrF"/>
</dbReference>
<evidence type="ECO:0000313" key="3">
    <source>
        <dbReference type="Proteomes" id="UP000066321"/>
    </source>
</evidence>
<evidence type="ECO:0000313" key="2">
    <source>
        <dbReference type="EMBL" id="ALD15455.1"/>
    </source>
</evidence>
<dbReference type="KEGG" id="baph:IX46_02735"/>
<comment type="similarity">
    <text evidence="1">Belongs to the DsrF/TusC family.</text>
</comment>
<evidence type="ECO:0000256" key="1">
    <source>
        <dbReference type="ARBA" id="ARBA00005996"/>
    </source>
</evidence>
<organism evidence="2 3">
    <name type="scientific">Buchnera aphidicola</name>
    <name type="common">Aphis glycines</name>
    <dbReference type="NCBI Taxonomy" id="1265350"/>
    <lineage>
        <taxon>Bacteria</taxon>
        <taxon>Pseudomonadati</taxon>
        <taxon>Pseudomonadota</taxon>
        <taxon>Gammaproteobacteria</taxon>
        <taxon>Enterobacterales</taxon>
        <taxon>Erwiniaceae</taxon>
        <taxon>Buchnera</taxon>
    </lineage>
</organism>
<sequence>MKKIAFVFSHSPHGTTFGKEGLDVILGTSAILKEMSLFFIGDGVLQLFKSYKSERILTRDYTSLFTLLSLYKIKDFYCCKLSLLQNGFDMNTKFILPVNILNSYFLRAKLDDHDAIINF</sequence>
<accession>A0A0M4H4V8</accession>
<dbReference type="AlphaFoldDB" id="A0A0M4H4V8"/>
<dbReference type="NCBIfam" id="TIGR03010">
    <property type="entry name" value="sulf_tusC_dsrF"/>
    <property type="match status" value="1"/>
</dbReference>
<dbReference type="Proteomes" id="UP000066321">
    <property type="component" value="Chromosome"/>
</dbReference>
<name>A0A0M4H4V8_9GAMM</name>
<gene>
    <name evidence="2" type="ORF">IX46_02735</name>
</gene>
<proteinExistence type="inferred from homology"/>
<dbReference type="EMBL" id="CP009253">
    <property type="protein sequence ID" value="ALD15455.1"/>
    <property type="molecule type" value="Genomic_DNA"/>
</dbReference>
<protein>
    <submittedName>
        <fullName evidence="2">Sulfur relay protein TusC</fullName>
    </submittedName>
</protein>
<dbReference type="NCBIfam" id="NF001238">
    <property type="entry name" value="PRK00211.1"/>
    <property type="match status" value="1"/>
</dbReference>
<dbReference type="PANTHER" id="PTHR38780">
    <property type="entry name" value="PROTEIN TUSC"/>
    <property type="match status" value="1"/>
</dbReference>
<dbReference type="SUPFAM" id="SSF75169">
    <property type="entry name" value="DsrEFH-like"/>
    <property type="match status" value="1"/>
</dbReference>
<dbReference type="InterPro" id="IPR003787">
    <property type="entry name" value="Sulphur_relay_DsrE/F-like"/>
</dbReference>
<dbReference type="STRING" id="1265350.IX46_02735"/>
<dbReference type="RefSeq" id="WP_053940450.1">
    <property type="nucleotide sequence ID" value="NZ_CP009253.1"/>
</dbReference>
<dbReference type="Pfam" id="PF02635">
    <property type="entry name" value="DsrE"/>
    <property type="match status" value="1"/>
</dbReference>
<reference evidence="2 3" key="1">
    <citation type="journal article" date="2015" name="J Genomics">
        <title>Whole Genome Sequence of the Soybean Aphid Endosymbiont Buchnera aphidicola and Genetic Differentiation among Biotype-Specific Strains.</title>
        <authorList>
            <person name="Cassone B.J."/>
            <person name="Wenger J.A."/>
            <person name="Michel A.P."/>
        </authorList>
    </citation>
    <scope>NUCLEOTIDE SEQUENCE [LARGE SCALE GENOMIC DNA]</scope>
    <source>
        <strain evidence="2 3">BAg</strain>
    </source>
</reference>
<dbReference type="Gene3D" id="3.40.1260.10">
    <property type="entry name" value="DsrEFH-like"/>
    <property type="match status" value="1"/>
</dbReference>
<dbReference type="PATRIC" id="fig|1265350.3.peg.518"/>
<dbReference type="PANTHER" id="PTHR38780:SF1">
    <property type="entry name" value="PROTEIN TUSC"/>
    <property type="match status" value="1"/>
</dbReference>
<dbReference type="OrthoDB" id="9789418at2"/>
<dbReference type="InterPro" id="IPR027396">
    <property type="entry name" value="DsrEFH-like"/>
</dbReference>